<feature type="region of interest" description="Disordered" evidence="1">
    <location>
        <begin position="1"/>
        <end position="60"/>
    </location>
</feature>
<feature type="transmembrane region" description="Helical" evidence="2">
    <location>
        <begin position="165"/>
        <end position="189"/>
    </location>
</feature>
<protein>
    <submittedName>
        <fullName evidence="3">Uncharacterized protein</fullName>
    </submittedName>
</protein>
<keyword evidence="2" id="KW-1133">Transmembrane helix</keyword>
<gene>
    <name evidence="3" type="ORF">BaRGS_00015696</name>
</gene>
<dbReference type="EMBL" id="JACVVK020000097">
    <property type="protein sequence ID" value="KAK7492966.1"/>
    <property type="molecule type" value="Genomic_DNA"/>
</dbReference>
<name>A0ABD0L143_9CAEN</name>
<dbReference type="InterPro" id="IPR011701">
    <property type="entry name" value="MFS"/>
</dbReference>
<keyword evidence="4" id="KW-1185">Reference proteome</keyword>
<evidence type="ECO:0000256" key="1">
    <source>
        <dbReference type="SAM" id="MobiDB-lite"/>
    </source>
</evidence>
<feature type="transmembrane region" description="Helical" evidence="2">
    <location>
        <begin position="201"/>
        <end position="222"/>
    </location>
</feature>
<reference evidence="3 4" key="1">
    <citation type="journal article" date="2023" name="Sci. Data">
        <title>Genome assembly of the Korean intertidal mud-creeper Batillaria attramentaria.</title>
        <authorList>
            <person name="Patra A.K."/>
            <person name="Ho P.T."/>
            <person name="Jun S."/>
            <person name="Lee S.J."/>
            <person name="Kim Y."/>
            <person name="Won Y.J."/>
        </authorList>
    </citation>
    <scope>NUCLEOTIDE SEQUENCE [LARGE SCALE GENOMIC DNA]</scope>
    <source>
        <strain evidence="3">Wonlab-2016</strain>
    </source>
</reference>
<comment type="caution">
    <text evidence="3">The sequence shown here is derived from an EMBL/GenBank/DDBJ whole genome shotgun (WGS) entry which is preliminary data.</text>
</comment>
<feature type="transmembrane region" description="Helical" evidence="2">
    <location>
        <begin position="418"/>
        <end position="436"/>
    </location>
</feature>
<dbReference type="SUPFAM" id="SSF103473">
    <property type="entry name" value="MFS general substrate transporter"/>
    <property type="match status" value="1"/>
</dbReference>
<dbReference type="InterPro" id="IPR050327">
    <property type="entry name" value="Proton-linked_MCT"/>
</dbReference>
<dbReference type="PANTHER" id="PTHR11360:SF251">
    <property type="entry name" value="MAJOR FACILITATOR SUPERFAMILY (MFS) PROFILE DOMAIN-CONTAINING PROTEIN"/>
    <property type="match status" value="1"/>
</dbReference>
<proteinExistence type="predicted"/>
<evidence type="ECO:0000256" key="2">
    <source>
        <dbReference type="SAM" id="Phobius"/>
    </source>
</evidence>
<feature type="transmembrane region" description="Helical" evidence="2">
    <location>
        <begin position="327"/>
        <end position="345"/>
    </location>
</feature>
<dbReference type="PANTHER" id="PTHR11360">
    <property type="entry name" value="MONOCARBOXYLATE TRANSPORTER"/>
    <property type="match status" value="1"/>
</dbReference>
<accession>A0ABD0L143</accession>
<keyword evidence="2" id="KW-0472">Membrane</keyword>
<feature type="transmembrane region" description="Helical" evidence="2">
    <location>
        <begin position="448"/>
        <end position="467"/>
    </location>
</feature>
<dbReference type="Pfam" id="PF07690">
    <property type="entry name" value="MFS_1"/>
    <property type="match status" value="2"/>
</dbReference>
<feature type="transmembrane region" description="Helical" evidence="2">
    <location>
        <begin position="293"/>
        <end position="315"/>
    </location>
</feature>
<feature type="transmembrane region" description="Helical" evidence="2">
    <location>
        <begin position="383"/>
        <end position="406"/>
    </location>
</feature>
<feature type="transmembrane region" description="Helical" evidence="2">
    <location>
        <begin position="228"/>
        <end position="247"/>
    </location>
</feature>
<evidence type="ECO:0000313" key="4">
    <source>
        <dbReference type="Proteomes" id="UP001519460"/>
    </source>
</evidence>
<keyword evidence="2" id="KW-0812">Transmembrane</keyword>
<feature type="transmembrane region" description="Helical" evidence="2">
    <location>
        <begin position="357"/>
        <end position="377"/>
    </location>
</feature>
<sequence length="513" mass="54812">MEKVEKNGPSEIAHAENDLEEKGVNSTKKIVQDAKDEGPPKTTGVHVKPNHACTDDGPEAPPPEGGWGWVVCFTSMCTNGTVFANTNTFGIMLVALIDTFDEEDPNISFKASWVGSVLFGVLFLLGMVSGILADRLGIRTVSLIGGLLALVGMLCSAFVQNILLLYLTYGVIMGTGFSLAYTPSVAILGHYFKRRIGLANGLVAFGGALIFILGYSLALPVLFDAIGFKYTLLCISGMNGLIMFYALTWKPRIHRRSDSGEGRAAEGSAEARKTRCSCSSDLLNKRIWRNRGYVLWVVATSVSFLGYGVPLFHLVKHAEDVFPGSGSNLLPICLGVSNAVMKLAVASLSDLRRVRQVRLQQAAFLVMGMTTSCTPLAGTFPSLLVIAVVFGMCDGTLFCMFGPVAFDLVGPADSAQALGFVFGLLALPGALGPPLAGFLYDHYGNYDLAFHLAGIPLMLGAGLLLFIPRGEPHALADISIEEVPSKSSPSADHVTSHKTNKPMAMDHVTTTRL</sequence>
<evidence type="ECO:0000313" key="3">
    <source>
        <dbReference type="EMBL" id="KAK7492966.1"/>
    </source>
</evidence>
<feature type="region of interest" description="Disordered" evidence="1">
    <location>
        <begin position="485"/>
        <end position="513"/>
    </location>
</feature>
<dbReference type="Proteomes" id="UP001519460">
    <property type="component" value="Unassembled WGS sequence"/>
</dbReference>
<feature type="compositionally biased region" description="Basic and acidic residues" evidence="1">
    <location>
        <begin position="30"/>
        <end position="39"/>
    </location>
</feature>
<dbReference type="Gene3D" id="1.20.1250.20">
    <property type="entry name" value="MFS general substrate transporter like domains"/>
    <property type="match status" value="2"/>
</dbReference>
<organism evidence="3 4">
    <name type="scientific">Batillaria attramentaria</name>
    <dbReference type="NCBI Taxonomy" id="370345"/>
    <lineage>
        <taxon>Eukaryota</taxon>
        <taxon>Metazoa</taxon>
        <taxon>Spiralia</taxon>
        <taxon>Lophotrochozoa</taxon>
        <taxon>Mollusca</taxon>
        <taxon>Gastropoda</taxon>
        <taxon>Caenogastropoda</taxon>
        <taxon>Sorbeoconcha</taxon>
        <taxon>Cerithioidea</taxon>
        <taxon>Batillariidae</taxon>
        <taxon>Batillaria</taxon>
    </lineage>
</organism>
<feature type="transmembrane region" description="Helical" evidence="2">
    <location>
        <begin position="113"/>
        <end position="133"/>
    </location>
</feature>
<dbReference type="InterPro" id="IPR036259">
    <property type="entry name" value="MFS_trans_sf"/>
</dbReference>
<feature type="compositionally biased region" description="Basic and acidic residues" evidence="1">
    <location>
        <begin position="1"/>
        <end position="23"/>
    </location>
</feature>
<dbReference type="AlphaFoldDB" id="A0ABD0L143"/>
<feature type="transmembrane region" description="Helical" evidence="2">
    <location>
        <begin position="140"/>
        <end position="159"/>
    </location>
</feature>